<feature type="region of interest" description="Disordered" evidence="1">
    <location>
        <begin position="1"/>
        <end position="52"/>
    </location>
</feature>
<sequence>MTEQSSRKKTATGDKDLESTSVKNMLISGNQGESTKAPGSNQNNQGIINNTGLSSQGDLGTYKNPGINVLQGVSAYAKENPLIENQEANKDIGSSKKNYQNKNQILITEDLVEDNDSQKSIKRIDSNLLDVNDVFKQIPVMKGTPKKSKSQVKFIEQSNSDTQIINVVYLDTLRNEPPALEKDVVVIDGNGKFDKSVNLTNKNDVFKKVMELTMKADGYRVSKYSKIYEASGKNHDGKVRADGEVFDNIMWFFSGRTSNYKNHSYTPYFDRNIKELRYPIALTIFDNEWQSKAMGYHARKKVKSTEGDSKNENYTGLPYADEWLLDYGKWSIHYNGYINALMNARFVKFVEWSLAHKANVEKVMSMMGWLAS</sequence>
<feature type="compositionally biased region" description="Polar residues" evidence="1">
    <location>
        <begin position="19"/>
        <end position="38"/>
    </location>
</feature>
<keyword evidence="3" id="KW-1185">Reference proteome</keyword>
<accession>F4S6H8</accession>
<reference evidence="3" key="1">
    <citation type="journal article" date="2011" name="Proc. Natl. Acad. Sci. U.S.A.">
        <title>Obligate biotrophy features unraveled by the genomic analysis of rust fungi.</title>
        <authorList>
            <person name="Duplessis S."/>
            <person name="Cuomo C.A."/>
            <person name="Lin Y.-C."/>
            <person name="Aerts A."/>
            <person name="Tisserant E."/>
            <person name="Veneault-Fourrey C."/>
            <person name="Joly D.L."/>
            <person name="Hacquard S."/>
            <person name="Amselem J."/>
            <person name="Cantarel B.L."/>
            <person name="Chiu R."/>
            <person name="Coutinho P.M."/>
            <person name="Feau N."/>
            <person name="Field M."/>
            <person name="Frey P."/>
            <person name="Gelhaye E."/>
            <person name="Goldberg J."/>
            <person name="Grabherr M.G."/>
            <person name="Kodira C.D."/>
            <person name="Kohler A."/>
            <person name="Kuees U."/>
            <person name="Lindquist E.A."/>
            <person name="Lucas S.M."/>
            <person name="Mago R."/>
            <person name="Mauceli E."/>
            <person name="Morin E."/>
            <person name="Murat C."/>
            <person name="Pangilinan J.L."/>
            <person name="Park R."/>
            <person name="Pearson M."/>
            <person name="Quesneville H."/>
            <person name="Rouhier N."/>
            <person name="Sakthikumar S."/>
            <person name="Salamov A.A."/>
            <person name="Schmutz J."/>
            <person name="Selles B."/>
            <person name="Shapiro H."/>
            <person name="Tanguay P."/>
            <person name="Tuskan G.A."/>
            <person name="Henrissat B."/>
            <person name="Van de Peer Y."/>
            <person name="Rouze P."/>
            <person name="Ellis J.G."/>
            <person name="Dodds P.N."/>
            <person name="Schein J.E."/>
            <person name="Zhong S."/>
            <person name="Hamelin R.C."/>
            <person name="Grigoriev I.V."/>
            <person name="Szabo L.J."/>
            <person name="Martin F."/>
        </authorList>
    </citation>
    <scope>NUCLEOTIDE SEQUENCE [LARGE SCALE GENOMIC DNA]</scope>
    <source>
        <strain evidence="3">98AG31 / pathotype 3-4-7</strain>
    </source>
</reference>
<name>F4S6H8_MELLP</name>
<dbReference type="HOGENOM" id="CLU_039647_0_0_1"/>
<dbReference type="InParanoid" id="F4S6H8"/>
<dbReference type="Proteomes" id="UP000001072">
    <property type="component" value="Unassembled WGS sequence"/>
</dbReference>
<evidence type="ECO:0000313" key="3">
    <source>
        <dbReference type="Proteomes" id="UP000001072"/>
    </source>
</evidence>
<dbReference type="EMBL" id="GL883155">
    <property type="protein sequence ID" value="EGF99691.1"/>
    <property type="molecule type" value="Genomic_DNA"/>
</dbReference>
<protein>
    <submittedName>
        <fullName evidence="2">Uncharacterized protein</fullName>
    </submittedName>
</protein>
<proteinExistence type="predicted"/>
<dbReference type="RefSeq" id="XP_007416980.1">
    <property type="nucleotide sequence ID" value="XM_007416918.1"/>
</dbReference>
<dbReference type="AlphaFoldDB" id="F4S6H8"/>
<gene>
    <name evidence="2" type="ORF">MELLADRAFT_68355</name>
</gene>
<evidence type="ECO:0000313" key="2">
    <source>
        <dbReference type="EMBL" id="EGF99691.1"/>
    </source>
</evidence>
<dbReference type="KEGG" id="mlr:MELLADRAFT_68355"/>
<feature type="compositionally biased region" description="Low complexity" evidence="1">
    <location>
        <begin position="39"/>
        <end position="50"/>
    </location>
</feature>
<evidence type="ECO:0000256" key="1">
    <source>
        <dbReference type="SAM" id="MobiDB-lite"/>
    </source>
</evidence>
<dbReference type="GeneID" id="18931022"/>
<dbReference type="OrthoDB" id="2506059at2759"/>
<dbReference type="VEuPathDB" id="FungiDB:MELLADRAFT_68355"/>
<organism evidence="3">
    <name type="scientific">Melampsora larici-populina (strain 98AG31 / pathotype 3-4-7)</name>
    <name type="common">Poplar leaf rust fungus</name>
    <dbReference type="NCBI Taxonomy" id="747676"/>
    <lineage>
        <taxon>Eukaryota</taxon>
        <taxon>Fungi</taxon>
        <taxon>Dikarya</taxon>
        <taxon>Basidiomycota</taxon>
        <taxon>Pucciniomycotina</taxon>
        <taxon>Pucciniomycetes</taxon>
        <taxon>Pucciniales</taxon>
        <taxon>Melampsoraceae</taxon>
        <taxon>Melampsora</taxon>
    </lineage>
</organism>